<reference evidence="1 2" key="1">
    <citation type="submission" date="2019-06" db="EMBL/GenBank/DDBJ databases">
        <title>Saccharibacillus brassicae sp. nov., an endophytic bacterium isolated from Chinese cabbage seeds (Brassica pekinensis).</title>
        <authorList>
            <person name="Jiang L."/>
            <person name="Lee J."/>
            <person name="Kim S.W."/>
        </authorList>
    </citation>
    <scope>NUCLEOTIDE SEQUENCE [LARGE SCALE GENOMIC DNA]</scope>
    <source>
        <strain evidence="2">KCTC 43072 / ATSA2</strain>
    </source>
</reference>
<dbReference type="AlphaFoldDB" id="A0A4Y6UZA2"/>
<proteinExistence type="predicted"/>
<keyword evidence="2" id="KW-1185">Reference proteome</keyword>
<name>A0A4Y6UZA2_SACBS</name>
<gene>
    <name evidence="1" type="ORF">FFV09_14405</name>
</gene>
<dbReference type="KEGG" id="saca:FFV09_14405"/>
<dbReference type="EMBL" id="CP041217">
    <property type="protein sequence ID" value="QDH21920.1"/>
    <property type="molecule type" value="Genomic_DNA"/>
</dbReference>
<accession>A0A4Y6UZA2</accession>
<evidence type="ECO:0000313" key="1">
    <source>
        <dbReference type="EMBL" id="QDH21920.1"/>
    </source>
</evidence>
<dbReference type="Proteomes" id="UP000316968">
    <property type="component" value="Chromosome"/>
</dbReference>
<organism evidence="1 2">
    <name type="scientific">Saccharibacillus brassicae</name>
    <dbReference type="NCBI Taxonomy" id="2583377"/>
    <lineage>
        <taxon>Bacteria</taxon>
        <taxon>Bacillati</taxon>
        <taxon>Bacillota</taxon>
        <taxon>Bacilli</taxon>
        <taxon>Bacillales</taxon>
        <taxon>Paenibacillaceae</taxon>
        <taxon>Saccharibacillus</taxon>
    </lineage>
</organism>
<evidence type="ECO:0000313" key="2">
    <source>
        <dbReference type="Proteomes" id="UP000316968"/>
    </source>
</evidence>
<sequence length="66" mass="7232">MFKAKNGQGFEAASATSIILAQRCKGLKKTSADFHTVFTEKPTPFNKKRPFSALPFFFDAYAGLVG</sequence>
<protein>
    <submittedName>
        <fullName evidence="1">Uncharacterized protein</fullName>
    </submittedName>
</protein>